<keyword evidence="3" id="KW-1185">Reference proteome</keyword>
<accession>A0AAD5RGM2</accession>
<name>A0AAD5RGM2_9PEZI</name>
<dbReference type="GO" id="GO:0003676">
    <property type="term" value="F:nucleic acid binding"/>
    <property type="evidence" value="ECO:0007669"/>
    <property type="project" value="InterPro"/>
</dbReference>
<evidence type="ECO:0000256" key="1">
    <source>
        <dbReference type="SAM" id="MobiDB-lite"/>
    </source>
</evidence>
<dbReference type="EMBL" id="JAKWBI020000813">
    <property type="protein sequence ID" value="KAJ2892409.1"/>
    <property type="molecule type" value="Genomic_DNA"/>
</dbReference>
<feature type="compositionally biased region" description="Polar residues" evidence="1">
    <location>
        <begin position="98"/>
        <end position="112"/>
    </location>
</feature>
<reference evidence="2" key="1">
    <citation type="submission" date="2022-07" db="EMBL/GenBank/DDBJ databases">
        <title>Draft genome sequence of Zalerion maritima ATCC 34329, a (micro)plastics degrading marine fungus.</title>
        <authorList>
            <person name="Paco A."/>
            <person name="Goncalves M.F.M."/>
            <person name="Rocha-Santos T.A.P."/>
            <person name="Alves A."/>
        </authorList>
    </citation>
    <scope>NUCLEOTIDE SEQUENCE</scope>
    <source>
        <strain evidence="2">ATCC 34329</strain>
    </source>
</reference>
<protein>
    <submittedName>
        <fullName evidence="2">RNA recognition motif containing protein</fullName>
    </submittedName>
</protein>
<evidence type="ECO:0000313" key="2">
    <source>
        <dbReference type="EMBL" id="KAJ2892409.1"/>
    </source>
</evidence>
<feature type="compositionally biased region" description="Polar residues" evidence="1">
    <location>
        <begin position="180"/>
        <end position="194"/>
    </location>
</feature>
<proteinExistence type="predicted"/>
<dbReference type="AlphaFoldDB" id="A0AAD5RGM2"/>
<dbReference type="InterPro" id="IPR035979">
    <property type="entry name" value="RBD_domain_sf"/>
</dbReference>
<sequence length="424" mass="47552">MSHFESSFQKVPPHELHAPHKTTLRGNLKADSSLVVNSSDNVDPSNQHASLDTVLIPREEYERLLKVAGQYRSLTRNLARGGVEEATINLLSRDDSSQADNDITTAPSTVTPSEDGGARLSKSTTPTRSYNDRSRNENIQYGHGNGGSRRNDNSGNDWADHDPISEDMDFGDGENAVEPYSQNNTQHGTSSANSRPHYDRYAHRTLIMSNLAEGVTHIDVTQAVRGGMLLYIYLRTHDRSCAISFLNPGDAKSFYDHIRRHDLYIKNKRVELRWAERHFVLPGHVANKIGIGATRNLMIRRCDPKLTPEIIRDDLEHIHNLIVIKVEFAGGNCFISTNSVHNAMFARTCMMSRLKYKGSKIEWDADECAQPLEKVQPLRLRNQAPAPKKTLNPMANRFQLLNLDDDDDDTMSPLATNTSVDILA</sequence>
<dbReference type="Proteomes" id="UP001201980">
    <property type="component" value="Unassembled WGS sequence"/>
</dbReference>
<dbReference type="SUPFAM" id="SSF54928">
    <property type="entry name" value="RNA-binding domain, RBD"/>
    <property type="match status" value="1"/>
</dbReference>
<dbReference type="CDD" id="cd12261">
    <property type="entry name" value="RRM1_3_MRN1"/>
    <property type="match status" value="1"/>
</dbReference>
<feature type="region of interest" description="Disordered" evidence="1">
    <location>
        <begin position="1"/>
        <end position="29"/>
    </location>
</feature>
<organism evidence="2 3">
    <name type="scientific">Zalerion maritima</name>
    <dbReference type="NCBI Taxonomy" id="339359"/>
    <lineage>
        <taxon>Eukaryota</taxon>
        <taxon>Fungi</taxon>
        <taxon>Dikarya</taxon>
        <taxon>Ascomycota</taxon>
        <taxon>Pezizomycotina</taxon>
        <taxon>Sordariomycetes</taxon>
        <taxon>Lulworthiomycetidae</taxon>
        <taxon>Lulworthiales</taxon>
        <taxon>Lulworthiaceae</taxon>
        <taxon>Zalerion</taxon>
    </lineage>
</organism>
<comment type="caution">
    <text evidence="2">The sequence shown here is derived from an EMBL/GenBank/DDBJ whole genome shotgun (WGS) entry which is preliminary data.</text>
</comment>
<gene>
    <name evidence="2" type="ORF">MKZ38_009892</name>
</gene>
<evidence type="ECO:0000313" key="3">
    <source>
        <dbReference type="Proteomes" id="UP001201980"/>
    </source>
</evidence>
<feature type="region of interest" description="Disordered" evidence="1">
    <location>
        <begin position="91"/>
        <end position="196"/>
    </location>
</feature>